<dbReference type="GO" id="GO:0006412">
    <property type="term" value="P:translation"/>
    <property type="evidence" value="ECO:0007669"/>
    <property type="project" value="InterPro"/>
</dbReference>
<accession>A0AAU7QRV9</accession>
<evidence type="ECO:0000313" key="1">
    <source>
        <dbReference type="EMBL" id="XBT18527.1"/>
    </source>
</evidence>
<dbReference type="SUPFAM" id="SSF46992">
    <property type="entry name" value="Ribosomal protein S20"/>
    <property type="match status" value="1"/>
</dbReference>
<keyword evidence="1" id="KW-0689">Ribosomal protein</keyword>
<dbReference type="AlphaFoldDB" id="A0AAU7QRV9"/>
<dbReference type="GO" id="GO:0003735">
    <property type="term" value="F:structural constituent of ribosome"/>
    <property type="evidence" value="ECO:0007669"/>
    <property type="project" value="InterPro"/>
</dbReference>
<dbReference type="GO" id="GO:0005840">
    <property type="term" value="C:ribosome"/>
    <property type="evidence" value="ECO:0007669"/>
    <property type="project" value="UniProtKB-KW"/>
</dbReference>
<protein>
    <submittedName>
        <fullName evidence="1">30S ribosomal protein S20</fullName>
    </submittedName>
</protein>
<proteinExistence type="predicted"/>
<reference evidence="1" key="1">
    <citation type="submission" date="2024-06" db="EMBL/GenBank/DDBJ databases">
        <title>Diversity, functionality, and evolutionary history of bacterial symbionts in false click beetles (Coleoptera, Throscidae).</title>
        <authorList>
            <person name="Wierz J.C."/>
            <person name="Malm H."/>
            <person name="Kaltenpoth M."/>
            <person name="Engl T."/>
        </authorList>
    </citation>
    <scope>NUCLEOTIDE SEQUENCE</scope>
    <source>
        <strain evidence="1">Tder</strain>
    </source>
</reference>
<name>A0AAU7QRV9_9FLAO</name>
<dbReference type="EMBL" id="CP157895">
    <property type="protein sequence ID" value="XBT18527.1"/>
    <property type="molecule type" value="Genomic_DNA"/>
</dbReference>
<organism evidence="1">
    <name type="scientific">Candidatus Shikimatogenerans sp. Tder</name>
    <dbReference type="NCBI Taxonomy" id="3158566"/>
    <lineage>
        <taxon>Bacteria</taxon>
        <taxon>Pseudomonadati</taxon>
        <taxon>Bacteroidota</taxon>
        <taxon>Flavobacteriia</taxon>
        <taxon>Flavobacteriales</taxon>
        <taxon>Candidatus Shikimatogenerans</taxon>
    </lineage>
</organism>
<sequence length="76" mass="9463">MNVKKKKQIRKQIKRYKLNKFKKIKIKRLIKKYNKNINKSKNDLNKIISNLDKCNDIFHKNKINRLKRKMYNIFNI</sequence>
<dbReference type="GO" id="GO:0003723">
    <property type="term" value="F:RNA binding"/>
    <property type="evidence" value="ECO:0007669"/>
    <property type="project" value="InterPro"/>
</dbReference>
<dbReference type="InterPro" id="IPR036510">
    <property type="entry name" value="Ribosomal_bS20_sf"/>
</dbReference>
<gene>
    <name evidence="1" type="ORF">ABNO82_00170</name>
</gene>
<keyword evidence="1" id="KW-0687">Ribonucleoprotein</keyword>